<dbReference type="AlphaFoldDB" id="A0A9Q0Q1M1"/>
<evidence type="ECO:0000313" key="2">
    <source>
        <dbReference type="Proteomes" id="UP001151532"/>
    </source>
</evidence>
<gene>
    <name evidence="1" type="ORF">OIU79_011796</name>
</gene>
<dbReference type="EMBL" id="JAPFFK010000017">
    <property type="protein sequence ID" value="KAJ6698353.1"/>
    <property type="molecule type" value="Genomic_DNA"/>
</dbReference>
<accession>A0A9Q0Q1M1</accession>
<organism evidence="1 2">
    <name type="scientific">Salix purpurea</name>
    <name type="common">Purple osier willow</name>
    <dbReference type="NCBI Taxonomy" id="77065"/>
    <lineage>
        <taxon>Eukaryota</taxon>
        <taxon>Viridiplantae</taxon>
        <taxon>Streptophyta</taxon>
        <taxon>Embryophyta</taxon>
        <taxon>Tracheophyta</taxon>
        <taxon>Spermatophyta</taxon>
        <taxon>Magnoliopsida</taxon>
        <taxon>eudicotyledons</taxon>
        <taxon>Gunneridae</taxon>
        <taxon>Pentapetalae</taxon>
        <taxon>rosids</taxon>
        <taxon>fabids</taxon>
        <taxon>Malpighiales</taxon>
        <taxon>Salicaceae</taxon>
        <taxon>Saliceae</taxon>
        <taxon>Salix</taxon>
    </lineage>
</organism>
<comment type="caution">
    <text evidence="1">The sequence shown here is derived from an EMBL/GenBank/DDBJ whole genome shotgun (WGS) entry which is preliminary data.</text>
</comment>
<dbReference type="Proteomes" id="UP001151532">
    <property type="component" value="Chromosome 6"/>
</dbReference>
<name>A0A9Q0Q1M1_SALPP</name>
<keyword evidence="2" id="KW-1185">Reference proteome</keyword>
<protein>
    <submittedName>
        <fullName evidence="1">Uncharacterized protein</fullName>
    </submittedName>
</protein>
<reference evidence="1" key="1">
    <citation type="submission" date="2022-11" db="EMBL/GenBank/DDBJ databases">
        <authorList>
            <person name="Hyden B.L."/>
            <person name="Feng K."/>
            <person name="Yates T."/>
            <person name="Jawdy S."/>
            <person name="Smart L.B."/>
            <person name="Muchero W."/>
        </authorList>
    </citation>
    <scope>NUCLEOTIDE SEQUENCE</scope>
    <source>
        <tissue evidence="1">Shoot tip</tissue>
    </source>
</reference>
<evidence type="ECO:0000313" key="1">
    <source>
        <dbReference type="EMBL" id="KAJ6698353.1"/>
    </source>
</evidence>
<sequence>MPLQDVILVLQYCSLRYFLLLLCSL</sequence>
<reference evidence="1" key="2">
    <citation type="journal article" date="2023" name="Int. J. Mol. Sci.">
        <title>De Novo Assembly and Annotation of 11 Diverse Shrub Willow (Salix) Genomes Reveals Novel Gene Organization in Sex-Linked Regions.</title>
        <authorList>
            <person name="Hyden B."/>
            <person name="Feng K."/>
            <person name="Yates T.B."/>
            <person name="Jawdy S."/>
            <person name="Cereghino C."/>
            <person name="Smart L.B."/>
            <person name="Muchero W."/>
        </authorList>
    </citation>
    <scope>NUCLEOTIDE SEQUENCE</scope>
    <source>
        <tissue evidence="1">Shoot tip</tissue>
    </source>
</reference>
<proteinExistence type="predicted"/>